<dbReference type="EMBL" id="JAINUF010000001">
    <property type="protein sequence ID" value="KAJ8381636.1"/>
    <property type="molecule type" value="Genomic_DNA"/>
</dbReference>
<feature type="region of interest" description="Disordered" evidence="1">
    <location>
        <begin position="27"/>
        <end position="76"/>
    </location>
</feature>
<keyword evidence="3" id="KW-1185">Reference proteome</keyword>
<reference evidence="2" key="1">
    <citation type="journal article" date="2023" name="Science">
        <title>Genome structures resolve the early diversification of teleost fishes.</title>
        <authorList>
            <person name="Parey E."/>
            <person name="Louis A."/>
            <person name="Montfort J."/>
            <person name="Bouchez O."/>
            <person name="Roques C."/>
            <person name="Iampietro C."/>
            <person name="Lluch J."/>
            <person name="Castinel A."/>
            <person name="Donnadieu C."/>
            <person name="Desvignes T."/>
            <person name="Floi Bucao C."/>
            <person name="Jouanno E."/>
            <person name="Wen M."/>
            <person name="Mejri S."/>
            <person name="Dirks R."/>
            <person name="Jansen H."/>
            <person name="Henkel C."/>
            <person name="Chen W.J."/>
            <person name="Zahm M."/>
            <person name="Cabau C."/>
            <person name="Klopp C."/>
            <person name="Thompson A.W."/>
            <person name="Robinson-Rechavi M."/>
            <person name="Braasch I."/>
            <person name="Lecointre G."/>
            <person name="Bobe J."/>
            <person name="Postlethwait J.H."/>
            <person name="Berthelot C."/>
            <person name="Roest Crollius H."/>
            <person name="Guiguen Y."/>
        </authorList>
    </citation>
    <scope>NUCLEOTIDE SEQUENCE</scope>
    <source>
        <strain evidence="2">WJC10195</strain>
    </source>
</reference>
<evidence type="ECO:0000313" key="3">
    <source>
        <dbReference type="Proteomes" id="UP001152622"/>
    </source>
</evidence>
<evidence type="ECO:0000256" key="1">
    <source>
        <dbReference type="SAM" id="MobiDB-lite"/>
    </source>
</evidence>
<organism evidence="2 3">
    <name type="scientific">Synaphobranchus kaupii</name>
    <name type="common">Kaup's arrowtooth eel</name>
    <dbReference type="NCBI Taxonomy" id="118154"/>
    <lineage>
        <taxon>Eukaryota</taxon>
        <taxon>Metazoa</taxon>
        <taxon>Chordata</taxon>
        <taxon>Craniata</taxon>
        <taxon>Vertebrata</taxon>
        <taxon>Euteleostomi</taxon>
        <taxon>Actinopterygii</taxon>
        <taxon>Neopterygii</taxon>
        <taxon>Teleostei</taxon>
        <taxon>Anguilliformes</taxon>
        <taxon>Synaphobranchidae</taxon>
        <taxon>Synaphobranchus</taxon>
    </lineage>
</organism>
<evidence type="ECO:0000313" key="2">
    <source>
        <dbReference type="EMBL" id="KAJ8381636.1"/>
    </source>
</evidence>
<sequence>MPPFTALPLEEDSLGLVAARRPDHWYRPSSPSALPADYTHKTPRGGDREKDNVSMTPLNPLIPAQQRKKEKKGRERPKSFVIQLIIWSNLHDQHGISPVRQY</sequence>
<protein>
    <submittedName>
        <fullName evidence="2">Uncharacterized protein</fullName>
    </submittedName>
</protein>
<dbReference type="Proteomes" id="UP001152622">
    <property type="component" value="Chromosome 1"/>
</dbReference>
<name>A0A9Q1GDP0_SYNKA</name>
<feature type="compositionally biased region" description="Basic and acidic residues" evidence="1">
    <location>
        <begin position="38"/>
        <end position="52"/>
    </location>
</feature>
<accession>A0A9Q1GDP0</accession>
<gene>
    <name evidence="2" type="ORF">SKAU_G00024140</name>
</gene>
<comment type="caution">
    <text evidence="2">The sequence shown here is derived from an EMBL/GenBank/DDBJ whole genome shotgun (WGS) entry which is preliminary data.</text>
</comment>
<dbReference type="AlphaFoldDB" id="A0A9Q1GDP0"/>
<proteinExistence type="predicted"/>